<organism evidence="2 3">
    <name type="scientific">Paenibacillus etheri</name>
    <dbReference type="NCBI Taxonomy" id="1306852"/>
    <lineage>
        <taxon>Bacteria</taxon>
        <taxon>Bacillati</taxon>
        <taxon>Bacillota</taxon>
        <taxon>Bacilli</taxon>
        <taxon>Bacillales</taxon>
        <taxon>Paenibacillaceae</taxon>
        <taxon>Paenibacillus</taxon>
    </lineage>
</organism>
<feature type="transmembrane region" description="Helical" evidence="1">
    <location>
        <begin position="116"/>
        <end position="137"/>
    </location>
</feature>
<reference evidence="2 3" key="1">
    <citation type="journal article" date="2015" name="Int. Biodeterior. Biodegradation">
        <title>Physiological and genetic screening methods for the isolation of methyl tert-butyl ether-degrading bacteria for bioremediation purposes.</title>
        <authorList>
            <person name="Guisado I.M."/>
            <person name="Purswani J."/>
            <person name="Gonzalez Lopez J."/>
            <person name="Pozo C."/>
        </authorList>
    </citation>
    <scope>NUCLEOTIDE SEQUENCE [LARGE SCALE GENOMIC DNA]</scope>
    <source>
        <strain evidence="2 3">SH7</strain>
    </source>
</reference>
<dbReference type="EMBL" id="LCZJ02000019">
    <property type="protein sequence ID" value="KTD86597.1"/>
    <property type="molecule type" value="Genomic_DNA"/>
</dbReference>
<feature type="transmembrane region" description="Helical" evidence="1">
    <location>
        <begin position="182"/>
        <end position="202"/>
    </location>
</feature>
<dbReference type="PANTHER" id="PTHR41309:SF2">
    <property type="entry name" value="MEMBRANE PROTEIN"/>
    <property type="match status" value="1"/>
</dbReference>
<keyword evidence="1" id="KW-0472">Membrane</keyword>
<dbReference type="Proteomes" id="UP000054709">
    <property type="component" value="Unassembled WGS sequence"/>
</dbReference>
<accession>A0A0W1AZ42</accession>
<keyword evidence="1" id="KW-1133">Transmembrane helix</keyword>
<comment type="caution">
    <text evidence="2">The sequence shown here is derived from an EMBL/GenBank/DDBJ whole genome shotgun (WGS) entry which is preliminary data.</text>
</comment>
<sequence length="212" mass="24676">MYHSFYLIRKDFILLRKFLMLLIPFFIFIAYSNYHNFSLFTVMPPMLLLISSCSMDTQQMTQRFLVNLPVRRQELVRAKYFAILPHALVGLAATSFTYLLIIMTGKEVTPHFWQEVGIAIAIFPLLAMLYLPIHYWLGAKGAQVVNLVFMMIIMVGPNVIGSLLQWFPDLEYWQSFSVKSSFIPYIILGLAYVFLLSCSYLISLRIFEKKDL</sequence>
<dbReference type="Pfam" id="PF13346">
    <property type="entry name" value="ABC2_membrane_5"/>
    <property type="match status" value="1"/>
</dbReference>
<feature type="transmembrane region" description="Helical" evidence="1">
    <location>
        <begin position="144"/>
        <end position="167"/>
    </location>
</feature>
<keyword evidence="3" id="KW-1185">Reference proteome</keyword>
<evidence type="ECO:0000256" key="1">
    <source>
        <dbReference type="SAM" id="Phobius"/>
    </source>
</evidence>
<evidence type="ECO:0000313" key="2">
    <source>
        <dbReference type="EMBL" id="KTD86597.1"/>
    </source>
</evidence>
<protein>
    <submittedName>
        <fullName evidence="2">Uncharacterized protein</fullName>
    </submittedName>
</protein>
<dbReference type="AlphaFoldDB" id="A0A0W1AZ42"/>
<feature type="transmembrane region" description="Helical" evidence="1">
    <location>
        <begin position="37"/>
        <end position="55"/>
    </location>
</feature>
<dbReference type="RefSeq" id="WP_060623486.1">
    <property type="nucleotide sequence ID" value="NZ_LCZJ02000019.1"/>
</dbReference>
<dbReference type="OrthoDB" id="2662181at2"/>
<gene>
    <name evidence="2" type="ORF">UQ64_14130</name>
</gene>
<dbReference type="PANTHER" id="PTHR41309">
    <property type="entry name" value="MEMBRANE PROTEIN-RELATED"/>
    <property type="match status" value="1"/>
</dbReference>
<dbReference type="InterPro" id="IPR025699">
    <property type="entry name" value="ABC2_memb-like"/>
</dbReference>
<evidence type="ECO:0000313" key="3">
    <source>
        <dbReference type="Proteomes" id="UP000054709"/>
    </source>
</evidence>
<name>A0A0W1AZ42_9BACL</name>
<proteinExistence type="predicted"/>
<keyword evidence="1" id="KW-0812">Transmembrane</keyword>
<feature type="transmembrane region" description="Helical" evidence="1">
    <location>
        <begin position="12"/>
        <end position="31"/>
    </location>
</feature>
<feature type="transmembrane region" description="Helical" evidence="1">
    <location>
        <begin position="80"/>
        <end position="104"/>
    </location>
</feature>